<feature type="signal peptide" evidence="1">
    <location>
        <begin position="1"/>
        <end position="19"/>
    </location>
</feature>
<reference evidence="3" key="1">
    <citation type="submission" date="2022-03" db="EMBL/GenBank/DDBJ databases">
        <authorList>
            <person name="Martin C."/>
        </authorList>
    </citation>
    <scope>NUCLEOTIDE SEQUENCE</scope>
</reference>
<dbReference type="SUPFAM" id="SSF55797">
    <property type="entry name" value="PR-1-like"/>
    <property type="match status" value="1"/>
</dbReference>
<name>A0A8S4NCV9_OWEFU</name>
<evidence type="ECO:0000259" key="2">
    <source>
        <dbReference type="SMART" id="SM00198"/>
    </source>
</evidence>
<sequence length="366" mass="40507">MKSAIVGVFVLLTFTSVKGQDRIQDAGDLSAQDIRDVILDEMNRLRTLVEPGPPSNMNLLKWSDTLEVCSMKHAVTCPNAHDGFECVMASENMFGINWPITKEKLEYRVNGWWNEINNPGYNWYIAQAVDGQWASTGHYTNQDGARVTEVGCGLFDCSSQQKPSNLVCKYRSTFTDLGDYVKKVYQLSNGTSRLYEVGEPCTNCRYGNGWCYKKLCVEECPPGTKESGECKCALVDRCNEGNLNPDTCQCECDRNNVGLKCDRSCRNFGNCKTVDCNDPVIARTKCPGACGQCDCVDNGECVHGSFDTSPNVCDCVCENSWEGSACDVCNPFECTNGGKPMQCNLFSKVHEDVSERLSQPIGHIAM</sequence>
<dbReference type="Pfam" id="PF00188">
    <property type="entry name" value="CAP"/>
    <property type="match status" value="1"/>
</dbReference>
<dbReference type="CDD" id="cd05380">
    <property type="entry name" value="CAP_euk"/>
    <property type="match status" value="1"/>
</dbReference>
<keyword evidence="1" id="KW-0732">Signal</keyword>
<evidence type="ECO:0000256" key="1">
    <source>
        <dbReference type="SAM" id="SignalP"/>
    </source>
</evidence>
<feature type="domain" description="SCP" evidence="2">
    <location>
        <begin position="33"/>
        <end position="174"/>
    </location>
</feature>
<evidence type="ECO:0000313" key="4">
    <source>
        <dbReference type="Proteomes" id="UP000749559"/>
    </source>
</evidence>
<feature type="chain" id="PRO_5035794244" description="SCP domain-containing protein" evidence="1">
    <location>
        <begin position="20"/>
        <end position="366"/>
    </location>
</feature>
<comment type="caution">
    <text evidence="3">The sequence shown here is derived from an EMBL/GenBank/DDBJ whole genome shotgun (WGS) entry which is preliminary data.</text>
</comment>
<dbReference type="InterPro" id="IPR035940">
    <property type="entry name" value="CAP_sf"/>
</dbReference>
<dbReference type="Gene3D" id="3.40.33.10">
    <property type="entry name" value="CAP"/>
    <property type="match status" value="1"/>
</dbReference>
<dbReference type="InterPro" id="IPR014044">
    <property type="entry name" value="CAP_dom"/>
</dbReference>
<accession>A0A8S4NCV9</accession>
<dbReference type="EMBL" id="CAIIXF020000003">
    <property type="protein sequence ID" value="CAH1778639.1"/>
    <property type="molecule type" value="Genomic_DNA"/>
</dbReference>
<organism evidence="3 4">
    <name type="scientific">Owenia fusiformis</name>
    <name type="common">Polychaete worm</name>
    <dbReference type="NCBI Taxonomy" id="6347"/>
    <lineage>
        <taxon>Eukaryota</taxon>
        <taxon>Metazoa</taxon>
        <taxon>Spiralia</taxon>
        <taxon>Lophotrochozoa</taxon>
        <taxon>Annelida</taxon>
        <taxon>Polychaeta</taxon>
        <taxon>Sedentaria</taxon>
        <taxon>Canalipalpata</taxon>
        <taxon>Sabellida</taxon>
        <taxon>Oweniida</taxon>
        <taxon>Oweniidae</taxon>
        <taxon>Owenia</taxon>
    </lineage>
</organism>
<dbReference type="OrthoDB" id="6040356at2759"/>
<protein>
    <recommendedName>
        <fullName evidence="2">SCP domain-containing protein</fullName>
    </recommendedName>
</protein>
<proteinExistence type="predicted"/>
<dbReference type="AlphaFoldDB" id="A0A8S4NCV9"/>
<evidence type="ECO:0000313" key="3">
    <source>
        <dbReference type="EMBL" id="CAH1778639.1"/>
    </source>
</evidence>
<gene>
    <name evidence="3" type="ORF">OFUS_LOCUS5531</name>
</gene>
<dbReference type="Proteomes" id="UP000749559">
    <property type="component" value="Unassembled WGS sequence"/>
</dbReference>
<dbReference type="SMART" id="SM00198">
    <property type="entry name" value="SCP"/>
    <property type="match status" value="1"/>
</dbReference>
<keyword evidence="4" id="KW-1185">Reference proteome</keyword>